<keyword evidence="3" id="KW-1185">Reference proteome</keyword>
<accession>A0A402CYC0</accession>
<evidence type="ECO:0000313" key="2">
    <source>
        <dbReference type="EMBL" id="BDI31378.1"/>
    </source>
</evidence>
<dbReference type="Proteomes" id="UP000287394">
    <property type="component" value="Chromosome"/>
</dbReference>
<dbReference type="Gene3D" id="3.20.20.140">
    <property type="entry name" value="Metal-dependent hydrolases"/>
    <property type="match status" value="1"/>
</dbReference>
<dbReference type="InterPro" id="IPR050287">
    <property type="entry name" value="MTA/SAH_deaminase"/>
</dbReference>
<dbReference type="Gene3D" id="2.30.40.10">
    <property type="entry name" value="Urease, subunit C, domain 1"/>
    <property type="match status" value="1"/>
</dbReference>
<dbReference type="EMBL" id="AP025739">
    <property type="protein sequence ID" value="BDI31378.1"/>
    <property type="molecule type" value="Genomic_DNA"/>
</dbReference>
<organism evidence="2 3">
    <name type="scientific">Capsulimonas corticalis</name>
    <dbReference type="NCBI Taxonomy" id="2219043"/>
    <lineage>
        <taxon>Bacteria</taxon>
        <taxon>Bacillati</taxon>
        <taxon>Armatimonadota</taxon>
        <taxon>Armatimonadia</taxon>
        <taxon>Capsulimonadales</taxon>
        <taxon>Capsulimonadaceae</taxon>
        <taxon>Capsulimonas</taxon>
    </lineage>
</organism>
<dbReference type="RefSeq" id="WP_119322337.1">
    <property type="nucleotide sequence ID" value="NZ_AP025739.1"/>
</dbReference>
<proteinExistence type="predicted"/>
<reference evidence="2 3" key="1">
    <citation type="journal article" date="2019" name="Int. J. Syst. Evol. Microbiol.">
        <title>Capsulimonas corticalis gen. nov., sp. nov., an aerobic capsulated bacterium, of a novel bacterial order, Capsulimonadales ord. nov., of the class Armatimonadia of the phylum Armatimonadetes.</title>
        <authorList>
            <person name="Li J."/>
            <person name="Kudo C."/>
            <person name="Tonouchi A."/>
        </authorList>
    </citation>
    <scope>NUCLEOTIDE SEQUENCE [LARGE SCALE GENOMIC DNA]</scope>
    <source>
        <strain evidence="2 3">AX-7</strain>
    </source>
</reference>
<dbReference type="SUPFAM" id="SSF51338">
    <property type="entry name" value="Composite domain of metallo-dependent hydrolases"/>
    <property type="match status" value="2"/>
</dbReference>
<dbReference type="KEGG" id="ccot:CCAX7_34290"/>
<dbReference type="InterPro" id="IPR006680">
    <property type="entry name" value="Amidohydro-rel"/>
</dbReference>
<evidence type="ECO:0000313" key="3">
    <source>
        <dbReference type="Proteomes" id="UP000287394"/>
    </source>
</evidence>
<dbReference type="PANTHER" id="PTHR43794:SF11">
    <property type="entry name" value="AMIDOHYDROLASE-RELATED DOMAIN-CONTAINING PROTEIN"/>
    <property type="match status" value="1"/>
</dbReference>
<dbReference type="InterPro" id="IPR011059">
    <property type="entry name" value="Metal-dep_hydrolase_composite"/>
</dbReference>
<dbReference type="OrthoDB" id="9807210at2"/>
<gene>
    <name evidence="2" type="ORF">CCAX7_34290</name>
</gene>
<keyword evidence="1" id="KW-0378">Hydrolase</keyword>
<dbReference type="Pfam" id="PF01979">
    <property type="entry name" value="Amidohydro_1"/>
    <property type="match status" value="1"/>
</dbReference>
<evidence type="ECO:0000256" key="1">
    <source>
        <dbReference type="ARBA" id="ARBA00022801"/>
    </source>
</evidence>
<dbReference type="SUPFAM" id="SSF51556">
    <property type="entry name" value="Metallo-dependent hydrolases"/>
    <property type="match status" value="1"/>
</dbReference>
<dbReference type="PANTHER" id="PTHR43794">
    <property type="entry name" value="AMINOHYDROLASE SSNA-RELATED"/>
    <property type="match status" value="1"/>
</dbReference>
<dbReference type="InterPro" id="IPR032466">
    <property type="entry name" value="Metal_Hydrolase"/>
</dbReference>
<sequence>MSIQTYRAKWILPIDAEPMEDGEVVVEDGRIAAVRARVSGSTADRDFGDAVLAPGFVNAHTHLEYTVQRGFLEDVPFFPWVRALNAAKAHLSPDDWLMSSRLGAMECLAGGITTIGDNTDAGVTMTVASESGLRATIYQEIFGIDDREPIAPILEALRGKIEAHRRFASDRVRAGVSPHALYTLRPELLRALAEYLRVESLPSSIHIAESPAESALMERGEGPFWEMYLRRGITWTPPGVSPTRYADDLGLLNAGTLAIHCVQQDESDIAAVANSGASIVHCPKSNAKLGAGIAPLARWLKTEGLTVGLGTDSAVSNNTLDMFEEMRAALLMQRGVQRDVEAVSARDVMRMATLGGAEAMGWGDVTGSLTPGKRADLAAIRLSRPHTTPATDPYSALVYSARADDVVMTLCDGDALYDEGAWRTIDGTATLSAAREIRARLSDAMKRGA</sequence>
<dbReference type="GO" id="GO:0016810">
    <property type="term" value="F:hydrolase activity, acting on carbon-nitrogen (but not peptide) bonds"/>
    <property type="evidence" value="ECO:0007669"/>
    <property type="project" value="InterPro"/>
</dbReference>
<protein>
    <submittedName>
        <fullName evidence="2">N-ethylammeline chlorohydrolase</fullName>
    </submittedName>
</protein>
<dbReference type="AlphaFoldDB" id="A0A402CYC0"/>
<name>A0A402CYC0_9BACT</name>